<feature type="compositionally biased region" description="Basic and acidic residues" evidence="1">
    <location>
        <begin position="94"/>
        <end position="132"/>
    </location>
</feature>
<evidence type="ECO:0000256" key="1">
    <source>
        <dbReference type="SAM" id="MobiDB-lite"/>
    </source>
</evidence>
<feature type="compositionally biased region" description="Basic and acidic residues" evidence="1">
    <location>
        <begin position="36"/>
        <end position="50"/>
    </location>
</feature>
<feature type="compositionally biased region" description="Pro residues" evidence="1">
    <location>
        <begin position="647"/>
        <end position="735"/>
    </location>
</feature>
<feature type="region of interest" description="Disordered" evidence="1">
    <location>
        <begin position="1"/>
        <end position="220"/>
    </location>
</feature>
<feature type="region of interest" description="Disordered" evidence="1">
    <location>
        <begin position="247"/>
        <end position="285"/>
    </location>
</feature>
<dbReference type="GO" id="GO:0004519">
    <property type="term" value="F:endonuclease activity"/>
    <property type="evidence" value="ECO:0007669"/>
    <property type="project" value="UniProtKB-KW"/>
</dbReference>
<evidence type="ECO:0000313" key="2">
    <source>
        <dbReference type="EMBL" id="SDZ40998.1"/>
    </source>
</evidence>
<organism evidence="2 3">
    <name type="scientific">Amycolatopsis xylanica</name>
    <dbReference type="NCBI Taxonomy" id="589385"/>
    <lineage>
        <taxon>Bacteria</taxon>
        <taxon>Bacillati</taxon>
        <taxon>Actinomycetota</taxon>
        <taxon>Actinomycetes</taxon>
        <taxon>Pseudonocardiales</taxon>
        <taxon>Pseudonocardiaceae</taxon>
        <taxon>Amycolatopsis</taxon>
    </lineage>
</organism>
<dbReference type="AlphaFoldDB" id="A0A1H3STJ5"/>
<gene>
    <name evidence="2" type="ORF">SAMN05421504_11596</name>
</gene>
<feature type="compositionally biased region" description="Basic and acidic residues" evidence="1">
    <location>
        <begin position="179"/>
        <end position="220"/>
    </location>
</feature>
<dbReference type="EMBL" id="FNON01000015">
    <property type="protein sequence ID" value="SDZ40998.1"/>
    <property type="molecule type" value="Genomic_DNA"/>
</dbReference>
<keyword evidence="2" id="KW-0540">Nuclease</keyword>
<protein>
    <submittedName>
        <fullName evidence="2">Restriction endonuclease fold toxin 5</fullName>
    </submittedName>
</protein>
<dbReference type="STRING" id="589385.SAMN05421504_11596"/>
<keyword evidence="2" id="KW-0255">Endonuclease</keyword>
<feature type="compositionally biased region" description="Low complexity" evidence="1">
    <location>
        <begin position="18"/>
        <end position="35"/>
    </location>
</feature>
<feature type="compositionally biased region" description="Basic and acidic residues" evidence="1">
    <location>
        <begin position="262"/>
        <end position="285"/>
    </location>
</feature>
<keyword evidence="2" id="KW-0378">Hydrolase</keyword>
<feature type="compositionally biased region" description="Basic and acidic residues" evidence="1">
    <location>
        <begin position="161"/>
        <end position="172"/>
    </location>
</feature>
<feature type="compositionally biased region" description="Basic and acidic residues" evidence="1">
    <location>
        <begin position="140"/>
        <end position="152"/>
    </location>
</feature>
<reference evidence="2 3" key="1">
    <citation type="submission" date="2016-10" db="EMBL/GenBank/DDBJ databases">
        <authorList>
            <person name="de Groot N.N."/>
        </authorList>
    </citation>
    <scope>NUCLEOTIDE SEQUENCE [LARGE SCALE GENOMIC DNA]</scope>
    <source>
        <strain evidence="2 3">CPCC 202699</strain>
    </source>
</reference>
<sequence length="1000" mass="104062">MASVQAERLNAIARTPSANANEAKAKQAAATAATKKSNEIEHPAAKRSAPDQKQTANKNNDKQSQDGKKATAAREKANKAAEDAKKLSLNARVGEQKQADAVEAELDARKKEKAAGVKKPVAKDEGGKEANFQREVAAVEGRKEQEKKHAADVQDVAAARAKADHEAAEAKKPSLNGRVGERKQADAVEAELDARNKEKATGIKKPGKAENQEKAEEADFRQNLTAVAGRAEQEKRYAAAMARQSANEAAEAAQSPSLNVRVAERKGVDAEEAEAKAQEKERIRDEGKIPQAGQVEYSTDRLAGRSGGVTIGSTVDVSRWATITDTKTGEGIPVGDAGDGKLIAISDKPLSPEVARKLEDGWTVEHGKTADGRIVTIFHPKSQYQTNVEDLGKQWSEVVKDGTVQWGELGQAAAGTGAIALDTATLGGNTYGTGKQCLGGGENCGGFAWETVKGVATVVPVGRVAGAVGGTAAKVIGLAGKGESVASRLPAAAANAIGRGELPVGGIIRSAADATPAAAALATRPAVVPAAVGASARVGSGEARGAVQLLERPPAAAPVVPSNIGVPGTAVLPGPANAVPALAGRGAGATAAGRAATGGTATPAALVRPATAMPAQAAGANAAIPAALAMGGYSLLTGRPQVTTEEGPPPSGTPVNPPAGTPVPPPGGPTFPVPPIVTPPDPRAVPNPGIAPLPRPAPNPDTLPEPGPDIAPNPRPAVVPNPGPAVVPGPGPAWVPDPGLSPLDQPERPAAPEKPAEPERPGRPVLPAPPAEPLPDSGDDPVEFPGPGLFEIPDFGRAKPSSPPSGPRPVEKPEFASFPREASPPPDKAVPNARDNPGPPIDARGVPLDVGNPAGRWTVPPRRTFHNTFNEEYEQEVRNKMYAPPGQEYFVEKDGESAYFDSRYLDMRSGRTFEVLVDAKGRYSQFFDTKTGDWKPFFKKFEKKGVDAILKEARRQVRVADGRPVEWWSAQRNIAALLRHTFGMDPELRGKISVRFEPKR</sequence>
<feature type="compositionally biased region" description="Basic and acidic residues" evidence="1">
    <location>
        <begin position="745"/>
        <end position="762"/>
    </location>
</feature>
<feature type="compositionally biased region" description="Pro residues" evidence="1">
    <location>
        <begin position="764"/>
        <end position="773"/>
    </location>
</feature>
<feature type="region of interest" description="Disordered" evidence="1">
    <location>
        <begin position="638"/>
        <end position="862"/>
    </location>
</feature>
<keyword evidence="3" id="KW-1185">Reference proteome</keyword>
<name>A0A1H3STJ5_9PSEU</name>
<evidence type="ECO:0000313" key="3">
    <source>
        <dbReference type="Proteomes" id="UP000199515"/>
    </source>
</evidence>
<proteinExistence type="predicted"/>
<dbReference type="Proteomes" id="UP000199515">
    <property type="component" value="Unassembled WGS sequence"/>
</dbReference>
<accession>A0A1H3STJ5</accession>
<feature type="compositionally biased region" description="Basic and acidic residues" evidence="1">
    <location>
        <begin position="59"/>
        <end position="86"/>
    </location>
</feature>